<proteinExistence type="predicted"/>
<dbReference type="InterPro" id="IPR011251">
    <property type="entry name" value="Luciferase-like_dom"/>
</dbReference>
<dbReference type="OrthoDB" id="7903015at2"/>
<dbReference type="GO" id="GO:0005829">
    <property type="term" value="C:cytosol"/>
    <property type="evidence" value="ECO:0007669"/>
    <property type="project" value="TreeGrafter"/>
</dbReference>
<keyword evidence="2" id="KW-0503">Monooxygenase</keyword>
<dbReference type="STRING" id="260086.SAMN05216207_1001280"/>
<dbReference type="Gene3D" id="3.20.20.30">
    <property type="entry name" value="Luciferase-like domain"/>
    <property type="match status" value="1"/>
</dbReference>
<keyword evidence="3" id="KW-1185">Reference proteome</keyword>
<dbReference type="GO" id="GO:0016705">
    <property type="term" value="F:oxidoreductase activity, acting on paired donors, with incorporation or reduction of molecular oxygen"/>
    <property type="evidence" value="ECO:0007669"/>
    <property type="project" value="InterPro"/>
</dbReference>
<keyword evidence="2" id="KW-0560">Oxidoreductase</keyword>
<evidence type="ECO:0000313" key="3">
    <source>
        <dbReference type="Proteomes" id="UP000199614"/>
    </source>
</evidence>
<dbReference type="Pfam" id="PF00296">
    <property type="entry name" value="Bac_luciferase"/>
    <property type="match status" value="1"/>
</dbReference>
<protein>
    <submittedName>
        <fullName evidence="2">Flavin-dependent oxidoreductase, luciferase family (Includes alkanesulfonate monooxygenase SsuD and methylene tetrahydromethanopterin reductase)</fullName>
    </submittedName>
</protein>
<organism evidence="2 3">
    <name type="scientific">Pseudonocardia ammonioxydans</name>
    <dbReference type="NCBI Taxonomy" id="260086"/>
    <lineage>
        <taxon>Bacteria</taxon>
        <taxon>Bacillati</taxon>
        <taxon>Actinomycetota</taxon>
        <taxon>Actinomycetes</taxon>
        <taxon>Pseudonocardiales</taxon>
        <taxon>Pseudonocardiaceae</taxon>
        <taxon>Pseudonocardia</taxon>
    </lineage>
</organism>
<feature type="domain" description="Luciferase-like" evidence="1">
    <location>
        <begin position="7"/>
        <end position="240"/>
    </location>
</feature>
<dbReference type="InterPro" id="IPR036661">
    <property type="entry name" value="Luciferase-like_sf"/>
</dbReference>
<name>A0A1I4S7E0_PSUAM</name>
<gene>
    <name evidence="2" type="ORF">SAMN05216207_1001280</name>
</gene>
<dbReference type="EMBL" id="FOUY01000001">
    <property type="protein sequence ID" value="SFM60261.1"/>
    <property type="molecule type" value="Genomic_DNA"/>
</dbReference>
<dbReference type="Proteomes" id="UP000199614">
    <property type="component" value="Unassembled WGS sequence"/>
</dbReference>
<dbReference type="InterPro" id="IPR050766">
    <property type="entry name" value="Bact_Lucif_Oxidored"/>
</dbReference>
<sequence length="306" mass="31357">MSWGVLSHAAGPRDPASELDDTVRLAVLAEELGFSSFWIAQHHVGAQQGHASSPLVVLAAVAARTARIRLGTAVVVGAVEHPVRLAEDAATLDLLSGGRLELGLGAGSDPGVLEAFGVDPARRHVRLAEVLDVLTGDAGILRAAPGLRDRMWLATSSPQGAATAARRGLGLLSGRRSGPAGPDDHRAAGVIARFRAAGGGRVGLSRPVVPAESRTAAHALLAPHVARGGRDPQVWLGAGNVYAGADDEVLGGLAADPCLGHASELLCHVQPARLTLAEWAPLLRRLAGLSRAPTFRDGAPLTKSAG</sequence>
<dbReference type="GO" id="GO:0004497">
    <property type="term" value="F:monooxygenase activity"/>
    <property type="evidence" value="ECO:0007669"/>
    <property type="project" value="UniProtKB-KW"/>
</dbReference>
<dbReference type="AlphaFoldDB" id="A0A1I4S7E0"/>
<reference evidence="2 3" key="1">
    <citation type="submission" date="2016-10" db="EMBL/GenBank/DDBJ databases">
        <authorList>
            <person name="de Groot N.N."/>
        </authorList>
    </citation>
    <scope>NUCLEOTIDE SEQUENCE [LARGE SCALE GENOMIC DNA]</scope>
    <source>
        <strain evidence="2 3">CGMCC 4.1877</strain>
    </source>
</reference>
<dbReference type="RefSeq" id="WP_093335920.1">
    <property type="nucleotide sequence ID" value="NZ_FOUY01000001.1"/>
</dbReference>
<accession>A0A1I4S7E0</accession>
<dbReference type="SUPFAM" id="SSF51679">
    <property type="entry name" value="Bacterial luciferase-like"/>
    <property type="match status" value="1"/>
</dbReference>
<dbReference type="PANTHER" id="PTHR30137:SF15">
    <property type="entry name" value="BLL6902 PROTEIN"/>
    <property type="match status" value="1"/>
</dbReference>
<evidence type="ECO:0000259" key="1">
    <source>
        <dbReference type="Pfam" id="PF00296"/>
    </source>
</evidence>
<evidence type="ECO:0000313" key="2">
    <source>
        <dbReference type="EMBL" id="SFM60261.1"/>
    </source>
</evidence>
<dbReference type="PANTHER" id="PTHR30137">
    <property type="entry name" value="LUCIFERASE-LIKE MONOOXYGENASE"/>
    <property type="match status" value="1"/>
</dbReference>